<evidence type="ECO:0000313" key="3">
    <source>
        <dbReference type="Proteomes" id="UP000663842"/>
    </source>
</evidence>
<name>A0A820K4M6_9BILA</name>
<dbReference type="AlphaFoldDB" id="A0A820K4M6"/>
<organism evidence="2 3">
    <name type="scientific">Rotaria magnacalcarata</name>
    <dbReference type="NCBI Taxonomy" id="392030"/>
    <lineage>
        <taxon>Eukaryota</taxon>
        <taxon>Metazoa</taxon>
        <taxon>Spiralia</taxon>
        <taxon>Gnathifera</taxon>
        <taxon>Rotifera</taxon>
        <taxon>Eurotatoria</taxon>
        <taxon>Bdelloidea</taxon>
        <taxon>Philodinida</taxon>
        <taxon>Philodinidae</taxon>
        <taxon>Rotaria</taxon>
    </lineage>
</organism>
<sequence length="243" mass="27959">MSIAIPTSNRQFYKILNDEDLLSQLLREQNLIQRHDQHKCHCGSLMTGGSRKKRLKGGTIKTYPTMRCVNRDCRNQINARKNTFFSYTDVLRRPNCKLDVSTIFEMIWLWCQEIPALRIAALVQVSQPTVVDWLNFLREVCQEAFNDATQMGGKRKYNRGRLLLGKLNNNNNNNNNNNVNVQNSSSSSDSESDNNNNAVQPNNNRNYGRRVEGPWIFGIAEPTEEGHEVRFFHVARRDAATLI</sequence>
<dbReference type="EMBL" id="CAJOBF010014072">
    <property type="protein sequence ID" value="CAF4335973.1"/>
    <property type="molecule type" value="Genomic_DNA"/>
</dbReference>
<comment type="caution">
    <text evidence="2">The sequence shown here is derived from an EMBL/GenBank/DDBJ whole genome shotgun (WGS) entry which is preliminary data.</text>
</comment>
<accession>A0A820K4M6</accession>
<evidence type="ECO:0000313" key="2">
    <source>
        <dbReference type="EMBL" id="CAF4335973.1"/>
    </source>
</evidence>
<gene>
    <name evidence="2" type="ORF">UXM345_LOCUS35255</name>
</gene>
<proteinExistence type="predicted"/>
<feature type="region of interest" description="Disordered" evidence="1">
    <location>
        <begin position="164"/>
        <end position="206"/>
    </location>
</feature>
<evidence type="ECO:0000256" key="1">
    <source>
        <dbReference type="SAM" id="MobiDB-lite"/>
    </source>
</evidence>
<protein>
    <submittedName>
        <fullName evidence="2">Uncharacterized protein</fullName>
    </submittedName>
</protein>
<feature type="compositionally biased region" description="Low complexity" evidence="1">
    <location>
        <begin position="168"/>
        <end position="206"/>
    </location>
</feature>
<feature type="non-terminal residue" evidence="2">
    <location>
        <position position="243"/>
    </location>
</feature>
<reference evidence="2" key="1">
    <citation type="submission" date="2021-02" db="EMBL/GenBank/DDBJ databases">
        <authorList>
            <person name="Nowell W R."/>
        </authorList>
    </citation>
    <scope>NUCLEOTIDE SEQUENCE</scope>
</reference>
<dbReference type="Proteomes" id="UP000663842">
    <property type="component" value="Unassembled WGS sequence"/>
</dbReference>